<reference evidence="2" key="1">
    <citation type="submission" date="2020-10" db="EMBL/GenBank/DDBJ databases">
        <authorList>
            <person name="Gilroy R."/>
        </authorList>
    </citation>
    <scope>NUCLEOTIDE SEQUENCE</scope>
    <source>
        <strain evidence="2">B3-4054</strain>
    </source>
</reference>
<dbReference type="EMBL" id="JADIMS010000036">
    <property type="protein sequence ID" value="MBO8449863.1"/>
    <property type="molecule type" value="Genomic_DNA"/>
</dbReference>
<name>A0A9D9ELS6_9SPIR</name>
<organism evidence="2 3">
    <name type="scientific">Candidatus Avitreponema avistercoris</name>
    <dbReference type="NCBI Taxonomy" id="2840705"/>
    <lineage>
        <taxon>Bacteria</taxon>
        <taxon>Pseudomonadati</taxon>
        <taxon>Spirochaetota</taxon>
        <taxon>Spirochaetia</taxon>
        <taxon>Spirochaetales</taxon>
        <taxon>Candidatus Avitreponema</taxon>
    </lineage>
</organism>
<feature type="region of interest" description="Disordered" evidence="1">
    <location>
        <begin position="892"/>
        <end position="911"/>
    </location>
</feature>
<proteinExistence type="predicted"/>
<protein>
    <submittedName>
        <fullName evidence="2">Translocation/assembly module TamB domain-containing protein</fullName>
    </submittedName>
</protein>
<evidence type="ECO:0000313" key="2">
    <source>
        <dbReference type="EMBL" id="MBO8449863.1"/>
    </source>
</evidence>
<evidence type="ECO:0000313" key="3">
    <source>
        <dbReference type="Proteomes" id="UP000823616"/>
    </source>
</evidence>
<reference evidence="2" key="2">
    <citation type="journal article" date="2021" name="PeerJ">
        <title>Extensive microbial diversity within the chicken gut microbiome revealed by metagenomics and culture.</title>
        <authorList>
            <person name="Gilroy R."/>
            <person name="Ravi A."/>
            <person name="Getino M."/>
            <person name="Pursley I."/>
            <person name="Horton D.L."/>
            <person name="Alikhan N.F."/>
            <person name="Baker D."/>
            <person name="Gharbi K."/>
            <person name="Hall N."/>
            <person name="Watson M."/>
            <person name="Adriaenssens E.M."/>
            <person name="Foster-Nyarko E."/>
            <person name="Jarju S."/>
            <person name="Secka A."/>
            <person name="Antonio M."/>
            <person name="Oren A."/>
            <person name="Chaudhuri R.R."/>
            <person name="La Ragione R."/>
            <person name="Hildebrand F."/>
            <person name="Pallen M.J."/>
        </authorList>
    </citation>
    <scope>NUCLEOTIDE SEQUENCE</scope>
    <source>
        <strain evidence="2">B3-4054</strain>
    </source>
</reference>
<dbReference type="GO" id="GO:0009306">
    <property type="term" value="P:protein secretion"/>
    <property type="evidence" value="ECO:0007669"/>
    <property type="project" value="InterPro"/>
</dbReference>
<comment type="caution">
    <text evidence="2">The sequence shown here is derived from an EMBL/GenBank/DDBJ whole genome shotgun (WGS) entry which is preliminary data.</text>
</comment>
<dbReference type="Proteomes" id="UP000823616">
    <property type="component" value="Unassembled WGS sequence"/>
</dbReference>
<gene>
    <name evidence="2" type="ORF">IAA96_02020</name>
</gene>
<accession>A0A9D9ELS6</accession>
<dbReference type="GO" id="GO:0005886">
    <property type="term" value="C:plasma membrane"/>
    <property type="evidence" value="ECO:0007669"/>
    <property type="project" value="InterPro"/>
</dbReference>
<sequence>MFQLSRRYRYVKEILIFLLLMAAIGIGLVPARRMIQNSFAGFERTLREQIREHTGLDVSFASASPNIFRRLTFSRVSVADAASGEEILAVDRLSVSFRLLKILRGEFLDSVREITVDGGSLNFDLDGENAVTAWFPQETPESAERAPPDRPGLSALRGIFNNGVSFRMRNFSFSARAQGHEFGAHVGEAGFFITPDRLTLDSDLHVFWRRPVSGGSLLSSVGADISLSGEISSDLTSGFASLSVGSVALGNISFPRIGLVAGLQDGILSVTSMQEGQPLSVSAVVDRARRTVEASVSCERLLLFRWLSSAGGNRILSDLQNTTLSGTGSLSYTEEDGLRYAADGQVDVSPAVYGGGAVSFRFSGDSRKMEIASLRLDGPEFDAGFSGSFDFTTRLPDGFLSVRNFNLPDGKLFLAGDFRLDADGRRLVCSVPHLRVNRAEFFRVEGTADFSDEKQSEFSLAADDASGHLFCEGVFSRESGGFLQLYGAFDSVNVQNGVGAVPASLLSAETFRSLSGPLAPFALTTEVYFSTDFSRFSYNSPRLIFASSENDGLYLLASVTGTESGTDITDISTSPGGVDIRGNVYALFDSADEILFTSDFSVAGIPYNISGMYAGRMISASGDYGISFTFRLPDAGRGGSGSLFFSGLPVQAGPAVLSFSLDADFARQNSGVWGGNIRSFRAEEITGFTFLDTVLSASGGFDSASGVFLRDVTVSDAHSVLSGFASLGLLSDTVSGLQRVTVDVNMRDASGEETVLLSGSVTEDASDTLFELQGSVTRFPLMRIHRGQLSDNFLSAEISLSGSPDMMLVSLNVPESSFRVAGADLNLSGLAMYEDGLCFVHGGSASWRNVRVSDLQADFSTETLSGFAGAVCSGVFAGSSFSMDLRADLQGRAGEETQPETAGNPAPEKSGAFGWIRTFRDAARSFSAEIALSGIRWRESRFDGTVLGSVQREPGVTVVYAGEDDAFSGLLLDDGAFTLSLAGNSPVHLQADGSASGGLLDVDVSGVGIDIARLWPVVGHEIVAFDGGRVEGGFHIGGHFTDPDFTGTLNARDIVIRSPDYFPTPFDPASFVFVAEGKEIRAPRFVVTGNGGTLEAEAVCYFNRWIPEQLDLFVRNMDGTQTAAEVNNKYVVAEGDVFCDILFTWVPGRILVSGDAGFQNGSFAIRFDNIGEKDAPPSKFSVEADLTVHMGRKVEFRWPSGTFPIMRALLQADEPFSFTADTATGEYAFKGSAALKGGDFFYFKRSFYLREGRIVFDETQDHFDPRISLRAEVRERDEDGNSVRITMRVDDDPLSSFHPVFSSEPLRSQFEIMEILGQVATADTSSDNAWRDLAVAGTDLLTQMGVLRPAENFIRDALGLDAFSVRTLALQNAVFGNSIQGANSSDRWTPGNFLDNTTVYIGKYFGSSLYLDALLQFSYYDSDLYQDRVYKNTMFPAVFGNLLFLPEIGLELDTPFAHIRWGVSPVPDNNSVTLSWRFSY</sequence>
<evidence type="ECO:0000256" key="1">
    <source>
        <dbReference type="SAM" id="MobiDB-lite"/>
    </source>
</evidence>